<dbReference type="InterPro" id="IPR032675">
    <property type="entry name" value="LRR_dom_sf"/>
</dbReference>
<keyword evidence="3" id="KW-1185">Reference proteome</keyword>
<organism evidence="2 3">
    <name type="scientific">Cristinia sonorae</name>
    <dbReference type="NCBI Taxonomy" id="1940300"/>
    <lineage>
        <taxon>Eukaryota</taxon>
        <taxon>Fungi</taxon>
        <taxon>Dikarya</taxon>
        <taxon>Basidiomycota</taxon>
        <taxon>Agaricomycotina</taxon>
        <taxon>Agaricomycetes</taxon>
        <taxon>Agaricomycetidae</taxon>
        <taxon>Agaricales</taxon>
        <taxon>Pleurotineae</taxon>
        <taxon>Stephanosporaceae</taxon>
        <taxon>Cristinia</taxon>
    </lineage>
</organism>
<name>A0A8K0XM04_9AGAR</name>
<dbReference type="SUPFAM" id="SSF52047">
    <property type="entry name" value="RNI-like"/>
    <property type="match status" value="1"/>
</dbReference>
<proteinExistence type="predicted"/>
<dbReference type="Gene3D" id="1.20.1280.50">
    <property type="match status" value="1"/>
</dbReference>
<accession>A0A8K0XM04</accession>
<dbReference type="Pfam" id="PF12937">
    <property type="entry name" value="F-box-like"/>
    <property type="match status" value="1"/>
</dbReference>
<evidence type="ECO:0000259" key="1">
    <source>
        <dbReference type="Pfam" id="PF12937"/>
    </source>
</evidence>
<dbReference type="SUPFAM" id="SSF81383">
    <property type="entry name" value="F-box domain"/>
    <property type="match status" value="1"/>
</dbReference>
<dbReference type="Proteomes" id="UP000813824">
    <property type="component" value="Unassembled WGS sequence"/>
</dbReference>
<dbReference type="InterPro" id="IPR001810">
    <property type="entry name" value="F-box_dom"/>
</dbReference>
<feature type="domain" description="F-box" evidence="1">
    <location>
        <begin position="61"/>
        <end position="114"/>
    </location>
</feature>
<reference evidence="2" key="1">
    <citation type="journal article" date="2021" name="New Phytol.">
        <title>Evolutionary innovations through gain and loss of genes in the ectomycorrhizal Boletales.</title>
        <authorList>
            <person name="Wu G."/>
            <person name="Miyauchi S."/>
            <person name="Morin E."/>
            <person name="Kuo A."/>
            <person name="Drula E."/>
            <person name="Varga T."/>
            <person name="Kohler A."/>
            <person name="Feng B."/>
            <person name="Cao Y."/>
            <person name="Lipzen A."/>
            <person name="Daum C."/>
            <person name="Hundley H."/>
            <person name="Pangilinan J."/>
            <person name="Johnson J."/>
            <person name="Barry K."/>
            <person name="LaButti K."/>
            <person name="Ng V."/>
            <person name="Ahrendt S."/>
            <person name="Min B."/>
            <person name="Choi I.G."/>
            <person name="Park H."/>
            <person name="Plett J.M."/>
            <person name="Magnuson J."/>
            <person name="Spatafora J.W."/>
            <person name="Nagy L.G."/>
            <person name="Henrissat B."/>
            <person name="Grigoriev I.V."/>
            <person name="Yang Z.L."/>
            <person name="Xu J."/>
            <person name="Martin F.M."/>
        </authorList>
    </citation>
    <scope>NUCLEOTIDE SEQUENCE</scope>
    <source>
        <strain evidence="2">KKN 215</strain>
    </source>
</reference>
<dbReference type="InterPro" id="IPR036047">
    <property type="entry name" value="F-box-like_dom_sf"/>
</dbReference>
<protein>
    <recommendedName>
        <fullName evidence="1">F-box domain-containing protein</fullName>
    </recommendedName>
</protein>
<dbReference type="AlphaFoldDB" id="A0A8K0XM04"/>
<evidence type="ECO:0000313" key="2">
    <source>
        <dbReference type="EMBL" id="KAH8092247.1"/>
    </source>
</evidence>
<evidence type="ECO:0000313" key="3">
    <source>
        <dbReference type="Proteomes" id="UP000813824"/>
    </source>
</evidence>
<dbReference type="Gene3D" id="3.80.10.10">
    <property type="entry name" value="Ribonuclease Inhibitor"/>
    <property type="match status" value="1"/>
</dbReference>
<dbReference type="EMBL" id="JAEVFJ010000033">
    <property type="protein sequence ID" value="KAH8092247.1"/>
    <property type="molecule type" value="Genomic_DNA"/>
</dbReference>
<gene>
    <name evidence="2" type="ORF">BXZ70DRAFT_1010942</name>
</gene>
<comment type="caution">
    <text evidence="2">The sequence shown here is derived from an EMBL/GenBank/DDBJ whole genome shotgun (WGS) entry which is preliminary data.</text>
</comment>
<dbReference type="OrthoDB" id="2884925at2759"/>
<sequence>MATNAQLELPNDDDAFWVPANMVESEDSFACTLKAIDAAIAYHNSAAARLKARRNAMMPVSRLPSEVLAYIFHWYIRIVTGDQPDPTRLALLREVCRSWDEVVMSSAALWSRISVTEYSTLKATQTWLARSKEALLDIEIFSADSPTRPEDRNTVKVVMPHIRRARTLSLEMSDETYDDVADVIPSRAPYLQTLEILAPYSYNRLVRGGLTFLACCEMPCLLHLSLKGYHHTPVLFPPSITHLQLSPFYTQRHELPTVIQTIATLTSLECLTLDLETTFTSSPHAVQALAVSCSLPRLKKIDLSINVENTISTLLDCFVVPSFARIRLRNDISLGESVTALASSLSAKLKTSIVDAEDKYAVEKMFIKIGSIAFFKRMDGEDRAPISADTILPHLEISCIRAGPRILQICDQLPLRDVIHLSVDTYYKPWLSLVQTFHNIETLEIGGRPAAVMSPKDIITLLRIDTMTNQQNGRAFEGETESLPLNAAAAATTIHSTLPKLKRIILIGINFYDVRESNGGLASTWFINGLRAVLRSRHREGAKVEEMEIKECFHVNEADIEWLRRTVAVDWDGKVQTPPTLNSDDESVYMSDED</sequence>